<name>A0A232F0E2_9HYME</name>
<comment type="caution">
    <text evidence="1">The sequence shown here is derived from an EMBL/GenBank/DDBJ whole genome shotgun (WGS) entry which is preliminary data.</text>
</comment>
<accession>A0A232F0E2</accession>
<sequence>MPVRVRLLGASSALSELYRCCCCCRGDDDDDDDDAADVRLARLCSEETSRPALLRDWSANPRSTPCDNGQCM</sequence>
<evidence type="ECO:0000313" key="2">
    <source>
        <dbReference type="Proteomes" id="UP000215335"/>
    </source>
</evidence>
<reference evidence="1 2" key="1">
    <citation type="journal article" date="2017" name="Curr. Biol.">
        <title>The Evolution of Venom by Co-option of Single-Copy Genes.</title>
        <authorList>
            <person name="Martinson E.O."/>
            <person name="Mrinalini"/>
            <person name="Kelkar Y.D."/>
            <person name="Chang C.H."/>
            <person name="Werren J.H."/>
        </authorList>
    </citation>
    <scope>NUCLEOTIDE SEQUENCE [LARGE SCALE GENOMIC DNA]</scope>
    <source>
        <strain evidence="1 2">Alberta</strain>
        <tissue evidence="1">Whole body</tissue>
    </source>
</reference>
<gene>
    <name evidence="1" type="ORF">TSAR_016852</name>
</gene>
<dbReference type="EMBL" id="NNAY01001433">
    <property type="protein sequence ID" value="OXU23987.1"/>
    <property type="molecule type" value="Genomic_DNA"/>
</dbReference>
<proteinExistence type="predicted"/>
<dbReference type="AlphaFoldDB" id="A0A232F0E2"/>
<dbReference type="Proteomes" id="UP000215335">
    <property type="component" value="Unassembled WGS sequence"/>
</dbReference>
<organism evidence="1 2">
    <name type="scientific">Trichomalopsis sarcophagae</name>
    <dbReference type="NCBI Taxonomy" id="543379"/>
    <lineage>
        <taxon>Eukaryota</taxon>
        <taxon>Metazoa</taxon>
        <taxon>Ecdysozoa</taxon>
        <taxon>Arthropoda</taxon>
        <taxon>Hexapoda</taxon>
        <taxon>Insecta</taxon>
        <taxon>Pterygota</taxon>
        <taxon>Neoptera</taxon>
        <taxon>Endopterygota</taxon>
        <taxon>Hymenoptera</taxon>
        <taxon>Apocrita</taxon>
        <taxon>Proctotrupomorpha</taxon>
        <taxon>Chalcidoidea</taxon>
        <taxon>Pteromalidae</taxon>
        <taxon>Pteromalinae</taxon>
        <taxon>Trichomalopsis</taxon>
    </lineage>
</organism>
<keyword evidence="2" id="KW-1185">Reference proteome</keyword>
<protein>
    <submittedName>
        <fullName evidence="1">Uncharacterized protein</fullName>
    </submittedName>
</protein>
<evidence type="ECO:0000313" key="1">
    <source>
        <dbReference type="EMBL" id="OXU23987.1"/>
    </source>
</evidence>